<keyword evidence="4" id="KW-1185">Reference proteome</keyword>
<protein>
    <submittedName>
        <fullName evidence="3">Uncharacterized protein</fullName>
    </submittedName>
</protein>
<comment type="caution">
    <text evidence="3">The sequence shown here is derived from an EMBL/GenBank/DDBJ whole genome shotgun (WGS) entry which is preliminary data.</text>
</comment>
<proteinExistence type="predicted"/>
<keyword evidence="2" id="KW-0732">Signal</keyword>
<evidence type="ECO:0000313" key="4">
    <source>
        <dbReference type="Proteomes" id="UP000241769"/>
    </source>
</evidence>
<accession>A0A2P6NA32</accession>
<feature type="compositionally biased region" description="Basic and acidic residues" evidence="1">
    <location>
        <begin position="358"/>
        <end position="379"/>
    </location>
</feature>
<gene>
    <name evidence="3" type="ORF">PROFUN_11540</name>
</gene>
<evidence type="ECO:0000256" key="2">
    <source>
        <dbReference type="SAM" id="SignalP"/>
    </source>
</evidence>
<dbReference type="AlphaFoldDB" id="A0A2P6NA32"/>
<feature type="chain" id="PRO_5015137173" evidence="2">
    <location>
        <begin position="22"/>
        <end position="392"/>
    </location>
</feature>
<feature type="region of interest" description="Disordered" evidence="1">
    <location>
        <begin position="345"/>
        <end position="392"/>
    </location>
</feature>
<dbReference type="EMBL" id="MDYQ01000138">
    <property type="protein sequence ID" value="PRP80800.1"/>
    <property type="molecule type" value="Genomic_DNA"/>
</dbReference>
<dbReference type="InParanoid" id="A0A2P6NA32"/>
<organism evidence="3 4">
    <name type="scientific">Planoprotostelium fungivorum</name>
    <dbReference type="NCBI Taxonomy" id="1890364"/>
    <lineage>
        <taxon>Eukaryota</taxon>
        <taxon>Amoebozoa</taxon>
        <taxon>Evosea</taxon>
        <taxon>Variosea</taxon>
        <taxon>Cavosteliida</taxon>
        <taxon>Cavosteliaceae</taxon>
        <taxon>Planoprotostelium</taxon>
    </lineage>
</organism>
<reference evidence="3 4" key="1">
    <citation type="journal article" date="2018" name="Genome Biol. Evol.">
        <title>Multiple Roots of Fruiting Body Formation in Amoebozoa.</title>
        <authorList>
            <person name="Hillmann F."/>
            <person name="Forbes G."/>
            <person name="Novohradska S."/>
            <person name="Ferling I."/>
            <person name="Riege K."/>
            <person name="Groth M."/>
            <person name="Westermann M."/>
            <person name="Marz M."/>
            <person name="Spaller T."/>
            <person name="Winckler T."/>
            <person name="Schaap P."/>
            <person name="Glockner G."/>
        </authorList>
    </citation>
    <scope>NUCLEOTIDE SEQUENCE [LARGE SCALE GENOMIC DNA]</scope>
    <source>
        <strain evidence="3 4">Jena</strain>
    </source>
</reference>
<evidence type="ECO:0000256" key="1">
    <source>
        <dbReference type="SAM" id="MobiDB-lite"/>
    </source>
</evidence>
<feature type="signal peptide" evidence="2">
    <location>
        <begin position="1"/>
        <end position="21"/>
    </location>
</feature>
<dbReference type="Proteomes" id="UP000241769">
    <property type="component" value="Unassembled WGS sequence"/>
</dbReference>
<sequence>MRSSYLPALFILFIATHSAHADLLGGLLGSGSGGGLLGGKGIAVTASYATKVRVHANIAANIALDLPTTGGLLSPVTGLLGGVLSVGQLLGNLQSSSTVLTVKACVDLDVTVGVLAQADLNINLPTGCKFLGTNSLIGASVKVGITIDVSVSVAASVTLVTPVLNGIQGQIGIVKINADKTATPIPCVYDSNTGRLAADLSAYGVVGTYIFVQVFACLGSRPHSLRSMSVIWQKEAIPGFEPGFQGSEPRVLTATLYGLDLSASTVADLGSPPITRDSKRFEQELTEITTAEIFCRCNCSLCHRPALAVDKKFPVPSSRDPQEWRREYDTWCSLTHLGRLNSLKLSEEEEETPVLQSSKERMRQQKEGEGEYRTHETKRAGWRGQLIDRSRD</sequence>
<evidence type="ECO:0000313" key="3">
    <source>
        <dbReference type="EMBL" id="PRP80800.1"/>
    </source>
</evidence>
<name>A0A2P6NA32_9EUKA</name>